<dbReference type="Gene3D" id="3.30.428.10">
    <property type="entry name" value="HIT-like"/>
    <property type="match status" value="1"/>
</dbReference>
<evidence type="ECO:0000313" key="1">
    <source>
        <dbReference type="EMBL" id="CRX39064.1"/>
    </source>
</evidence>
<keyword evidence="2" id="KW-1185">Reference proteome</keyword>
<dbReference type="RefSeq" id="WP_098038920.1">
    <property type="nucleotide sequence ID" value="NZ_CWGJ01000025.1"/>
</dbReference>
<protein>
    <recommendedName>
        <fullName evidence="3">HIT domain-containing protein</fullName>
    </recommendedName>
</protein>
<sequence>MFYEATAYYNHAWTSYNLEHPLNNQILLHAGNELLVEVPEKSLASGSLQIQSITERLTISEWTPTMHREAFDLMQKIASIWKQKGITDYLIYGKEAAGKSFCFEMVPYEKSAFSIFRQLKVLFGITFGAFADSMEKREAVAREYEGVRDLFSEALADLSDRVDSLSSHDDAFCKESTFARQCVFEGRTISVLQDYAPLATEEEKLHLILVTRQHRDSFSDISEEEYLESAGMMSKLISHYREKGFSTTYIFEKIGRPAGQSVPHRHLHLVFTKQESEELLGKLLVLKKMVLGASKMPDEELRRRVESLRAELLGVLQ</sequence>
<accession>A0A0H5DTA6</accession>
<evidence type="ECO:0008006" key="3">
    <source>
        <dbReference type="Google" id="ProtNLM"/>
    </source>
</evidence>
<dbReference type="InterPro" id="IPR036265">
    <property type="entry name" value="HIT-like_sf"/>
</dbReference>
<dbReference type="AlphaFoldDB" id="A0A0H5DTA6"/>
<reference evidence="2" key="1">
    <citation type="submission" date="2015-06" db="EMBL/GenBank/DDBJ databases">
        <authorList>
            <person name="Bertelli C."/>
        </authorList>
    </citation>
    <scope>NUCLEOTIDE SEQUENCE [LARGE SCALE GENOMIC DNA]</scope>
    <source>
        <strain evidence="2">CRIB-30</strain>
    </source>
</reference>
<dbReference type="Pfam" id="PF11969">
    <property type="entry name" value="DcpS_C"/>
    <property type="match status" value="1"/>
</dbReference>
<organism evidence="1 2">
    <name type="scientific">Estrella lausannensis</name>
    <dbReference type="NCBI Taxonomy" id="483423"/>
    <lineage>
        <taxon>Bacteria</taxon>
        <taxon>Pseudomonadati</taxon>
        <taxon>Chlamydiota</taxon>
        <taxon>Chlamydiia</taxon>
        <taxon>Parachlamydiales</taxon>
        <taxon>Candidatus Criblamydiaceae</taxon>
        <taxon>Estrella</taxon>
    </lineage>
</organism>
<gene>
    <name evidence="1" type="ORF">ELAC_1737</name>
</gene>
<dbReference type="SUPFAM" id="SSF54197">
    <property type="entry name" value="HIT-like"/>
    <property type="match status" value="1"/>
</dbReference>
<dbReference type="OrthoDB" id="21582at2"/>
<proteinExistence type="predicted"/>
<evidence type="ECO:0000313" key="2">
    <source>
        <dbReference type="Proteomes" id="UP000220251"/>
    </source>
</evidence>
<name>A0A0H5DTA6_9BACT</name>
<dbReference type="Proteomes" id="UP000220251">
    <property type="component" value="Unassembled WGS sequence"/>
</dbReference>
<dbReference type="EMBL" id="CWGJ01000025">
    <property type="protein sequence ID" value="CRX39064.1"/>
    <property type="molecule type" value="Genomic_DNA"/>
</dbReference>